<feature type="chain" id="PRO_5019147431" evidence="12">
    <location>
        <begin position="27"/>
        <end position="708"/>
    </location>
</feature>
<evidence type="ECO:0000256" key="3">
    <source>
        <dbReference type="ARBA" id="ARBA00022448"/>
    </source>
</evidence>
<feature type="signal peptide" evidence="12">
    <location>
        <begin position="1"/>
        <end position="26"/>
    </location>
</feature>
<dbReference type="Proteomes" id="UP000283709">
    <property type="component" value="Unassembled WGS sequence"/>
</dbReference>
<dbReference type="InterPro" id="IPR012910">
    <property type="entry name" value="Plug_dom"/>
</dbReference>
<accession>A0A420GN76</accession>
<sequence>MTRSINAFQAFTLVSAGIGATFSAHAQDEGIQLAPVVISGISSLPYPSYQVDRTKVGPLGEKVLLDTPYSISIVPSSLAENQQLQSVREAFRFIPTVQGENIRPQTRGLQAGVVQNTRIDGLSIAATTDYPIEQFEQIEVLNGLAGALYGPASPAGTFNYVLKRPTAEPLREFTFGYASRQSLTEHLDLGGHFGNDDRFGYRLNLLNQNGEGYVEGSRLRRQLASLAFDVRFSPDTRLETNFSTYHYLSTGFPGTFALARNVPFPSAPDPTRPGYGQSWAGDDNVTNMFSATLKHDFNKDWHLSAGVLRETNDRASTVPTNTITSKTGAYTTTTATTTYSLDTIVSNTVALNGHTELAGLSHDVFVSNTGFFWNRYTPYQTGAITLGSASINDPLSFAKPPLPDFSNRYLSANTVQQSISVGDTIGFDKHWSTLLAASQSWIHTENYSKQGATTSKYNASGISPTASLMFKPLDNMTAYLTYADSLQQGDNAPAGSANAGESLAPYRSKEWELGYKVDVSQVTLGAALYRIERPYAYVGANNVFAEQGQQVNRGLELTATGAVTRDINIFTGISLLDPRLFDTGSASTSDKQILGLSRVVFNALLDYSVPAVAGLGFNINMNYASRRPGNYTNTDYVDGYTVFDLGARYRTKIAGKSVTLRIAVDNITNRQYWANITPSGQNGYSGSDNGTGTLGAPRTVRASLQINL</sequence>
<evidence type="ECO:0000256" key="6">
    <source>
        <dbReference type="ARBA" id="ARBA00023077"/>
    </source>
</evidence>
<dbReference type="Gene3D" id="2.170.130.10">
    <property type="entry name" value="TonB-dependent receptor, plug domain"/>
    <property type="match status" value="1"/>
</dbReference>
<dbReference type="Pfam" id="PF07715">
    <property type="entry name" value="Plug"/>
    <property type="match status" value="1"/>
</dbReference>
<keyword evidence="7 10" id="KW-0472">Membrane</keyword>
<organism evidence="15 16">
    <name type="scientific">Paraburkholderia fungorum</name>
    <dbReference type="NCBI Taxonomy" id="134537"/>
    <lineage>
        <taxon>Bacteria</taxon>
        <taxon>Pseudomonadati</taxon>
        <taxon>Pseudomonadota</taxon>
        <taxon>Betaproteobacteria</taxon>
        <taxon>Burkholderiales</taxon>
        <taxon>Burkholderiaceae</taxon>
        <taxon>Paraburkholderia</taxon>
    </lineage>
</organism>
<keyword evidence="8 15" id="KW-0675">Receptor</keyword>
<keyword evidence="5 10" id="KW-0812">Transmembrane</keyword>
<comment type="subcellular location">
    <subcellularLocation>
        <location evidence="1 10">Cell outer membrane</location>
        <topology evidence="1 10">Multi-pass membrane protein</topology>
    </subcellularLocation>
</comment>
<feature type="domain" description="TonB-dependent receptor-like beta-barrel" evidence="13">
    <location>
        <begin position="233"/>
        <end position="667"/>
    </location>
</feature>
<dbReference type="GO" id="GO:0015891">
    <property type="term" value="P:siderophore transport"/>
    <property type="evidence" value="ECO:0007669"/>
    <property type="project" value="InterPro"/>
</dbReference>
<evidence type="ECO:0000256" key="8">
    <source>
        <dbReference type="ARBA" id="ARBA00023170"/>
    </source>
</evidence>
<dbReference type="PANTHER" id="PTHR32552">
    <property type="entry name" value="FERRICHROME IRON RECEPTOR-RELATED"/>
    <property type="match status" value="1"/>
</dbReference>
<dbReference type="SUPFAM" id="SSF56935">
    <property type="entry name" value="Porins"/>
    <property type="match status" value="1"/>
</dbReference>
<dbReference type="PROSITE" id="PS52016">
    <property type="entry name" value="TONB_DEPENDENT_REC_3"/>
    <property type="match status" value="1"/>
</dbReference>
<name>A0A420GN76_9BURK</name>
<reference evidence="15 16" key="1">
    <citation type="submission" date="2016-07" db="EMBL/GenBank/DDBJ databases">
        <title>Genome analysis of Burkholderia fungorum ES3-20.</title>
        <authorList>
            <person name="Xu D."/>
            <person name="Yao R."/>
            <person name="Zheng S."/>
        </authorList>
    </citation>
    <scope>NUCLEOTIDE SEQUENCE [LARGE SCALE GENOMIC DNA]</scope>
    <source>
        <strain evidence="15 16">ES3-20</strain>
    </source>
</reference>
<dbReference type="PANTHER" id="PTHR32552:SF82">
    <property type="entry name" value="FCUA PROTEIN"/>
    <property type="match status" value="1"/>
</dbReference>
<dbReference type="InterPro" id="IPR037066">
    <property type="entry name" value="Plug_dom_sf"/>
</dbReference>
<feature type="domain" description="TonB-dependent receptor plug" evidence="14">
    <location>
        <begin position="65"/>
        <end position="157"/>
    </location>
</feature>
<comment type="similarity">
    <text evidence="2 10 11">Belongs to the TonB-dependent receptor family.</text>
</comment>
<dbReference type="InterPro" id="IPR036942">
    <property type="entry name" value="Beta-barrel_TonB_sf"/>
</dbReference>
<dbReference type="GO" id="GO:0015344">
    <property type="term" value="F:siderophore uptake transmembrane transporter activity"/>
    <property type="evidence" value="ECO:0007669"/>
    <property type="project" value="TreeGrafter"/>
</dbReference>
<evidence type="ECO:0000256" key="1">
    <source>
        <dbReference type="ARBA" id="ARBA00004571"/>
    </source>
</evidence>
<evidence type="ECO:0000256" key="4">
    <source>
        <dbReference type="ARBA" id="ARBA00022452"/>
    </source>
</evidence>
<keyword evidence="12" id="KW-0732">Signal</keyword>
<dbReference type="EMBL" id="MCAS01000012">
    <property type="protein sequence ID" value="RKF46725.1"/>
    <property type="molecule type" value="Genomic_DNA"/>
</dbReference>
<comment type="caution">
    <text evidence="15">The sequence shown here is derived from an EMBL/GenBank/DDBJ whole genome shotgun (WGS) entry which is preliminary data.</text>
</comment>
<dbReference type="NCBIfam" id="TIGR01783">
    <property type="entry name" value="TonB-siderophor"/>
    <property type="match status" value="1"/>
</dbReference>
<evidence type="ECO:0000256" key="7">
    <source>
        <dbReference type="ARBA" id="ARBA00023136"/>
    </source>
</evidence>
<dbReference type="Gene3D" id="2.40.170.20">
    <property type="entry name" value="TonB-dependent receptor, beta-barrel domain"/>
    <property type="match status" value="1"/>
</dbReference>
<proteinExistence type="inferred from homology"/>
<keyword evidence="4 10" id="KW-1134">Transmembrane beta strand</keyword>
<keyword evidence="9 10" id="KW-0998">Cell outer membrane</keyword>
<evidence type="ECO:0000256" key="10">
    <source>
        <dbReference type="PROSITE-ProRule" id="PRU01360"/>
    </source>
</evidence>
<gene>
    <name evidence="15" type="ORF">BCY88_03760</name>
</gene>
<dbReference type="GO" id="GO:0009279">
    <property type="term" value="C:cell outer membrane"/>
    <property type="evidence" value="ECO:0007669"/>
    <property type="project" value="UniProtKB-SubCell"/>
</dbReference>
<dbReference type="InterPro" id="IPR039426">
    <property type="entry name" value="TonB-dep_rcpt-like"/>
</dbReference>
<dbReference type="OrthoDB" id="8732650at2"/>
<evidence type="ECO:0000256" key="11">
    <source>
        <dbReference type="RuleBase" id="RU003357"/>
    </source>
</evidence>
<dbReference type="CDD" id="cd01347">
    <property type="entry name" value="ligand_gated_channel"/>
    <property type="match status" value="1"/>
</dbReference>
<evidence type="ECO:0000256" key="9">
    <source>
        <dbReference type="ARBA" id="ARBA00023237"/>
    </source>
</evidence>
<evidence type="ECO:0000313" key="16">
    <source>
        <dbReference type="Proteomes" id="UP000283709"/>
    </source>
</evidence>
<dbReference type="InterPro" id="IPR010105">
    <property type="entry name" value="TonB_sidphr_rcpt"/>
</dbReference>
<dbReference type="Pfam" id="PF00593">
    <property type="entry name" value="TonB_dep_Rec_b-barrel"/>
    <property type="match status" value="1"/>
</dbReference>
<keyword evidence="3 10" id="KW-0813">Transport</keyword>
<dbReference type="RefSeq" id="WP_120344752.1">
    <property type="nucleotide sequence ID" value="NZ_MCAS01000012.1"/>
</dbReference>
<dbReference type="GO" id="GO:0038023">
    <property type="term" value="F:signaling receptor activity"/>
    <property type="evidence" value="ECO:0007669"/>
    <property type="project" value="InterPro"/>
</dbReference>
<evidence type="ECO:0000256" key="5">
    <source>
        <dbReference type="ARBA" id="ARBA00022692"/>
    </source>
</evidence>
<evidence type="ECO:0000256" key="12">
    <source>
        <dbReference type="SAM" id="SignalP"/>
    </source>
</evidence>
<dbReference type="AlphaFoldDB" id="A0A420GN76"/>
<evidence type="ECO:0000313" key="15">
    <source>
        <dbReference type="EMBL" id="RKF46725.1"/>
    </source>
</evidence>
<dbReference type="InterPro" id="IPR000531">
    <property type="entry name" value="Beta-barrel_TonB"/>
</dbReference>
<protein>
    <submittedName>
        <fullName evidence="15">TonB-dependent receptor</fullName>
    </submittedName>
</protein>
<evidence type="ECO:0000259" key="13">
    <source>
        <dbReference type="Pfam" id="PF00593"/>
    </source>
</evidence>
<evidence type="ECO:0000259" key="14">
    <source>
        <dbReference type="Pfam" id="PF07715"/>
    </source>
</evidence>
<evidence type="ECO:0000256" key="2">
    <source>
        <dbReference type="ARBA" id="ARBA00009810"/>
    </source>
</evidence>
<keyword evidence="6 11" id="KW-0798">TonB box</keyword>